<keyword evidence="5 6" id="KW-0472">Membrane</keyword>
<keyword evidence="3 6" id="KW-0812">Transmembrane</keyword>
<evidence type="ECO:0000313" key="8">
    <source>
        <dbReference type="Proteomes" id="UP001183619"/>
    </source>
</evidence>
<feature type="transmembrane region" description="Helical" evidence="6">
    <location>
        <begin position="52"/>
        <end position="73"/>
    </location>
</feature>
<evidence type="ECO:0000256" key="1">
    <source>
        <dbReference type="ARBA" id="ARBA00004651"/>
    </source>
</evidence>
<evidence type="ECO:0000256" key="5">
    <source>
        <dbReference type="ARBA" id="ARBA00023136"/>
    </source>
</evidence>
<reference evidence="7 8" key="1">
    <citation type="submission" date="2023-07" db="EMBL/GenBank/DDBJ databases">
        <title>Sequencing the genomes of 1000 actinobacteria strains.</title>
        <authorList>
            <person name="Klenk H.-P."/>
        </authorList>
    </citation>
    <scope>NUCLEOTIDE SEQUENCE [LARGE SCALE GENOMIC DNA]</scope>
    <source>
        <strain evidence="7 8">DSM 44508</strain>
    </source>
</reference>
<dbReference type="Pfam" id="PF01810">
    <property type="entry name" value="LysE"/>
    <property type="match status" value="1"/>
</dbReference>
<keyword evidence="2" id="KW-1003">Cell membrane</keyword>
<organism evidence="7 8">
    <name type="scientific">Corynebacterium felinum</name>
    <dbReference type="NCBI Taxonomy" id="131318"/>
    <lineage>
        <taxon>Bacteria</taxon>
        <taxon>Bacillati</taxon>
        <taxon>Actinomycetota</taxon>
        <taxon>Actinomycetes</taxon>
        <taxon>Mycobacteriales</taxon>
        <taxon>Corynebacteriaceae</taxon>
        <taxon>Corynebacterium</taxon>
    </lineage>
</organism>
<dbReference type="EMBL" id="JAVDYF010000001">
    <property type="protein sequence ID" value="MDR7354353.1"/>
    <property type="molecule type" value="Genomic_DNA"/>
</dbReference>
<comment type="caution">
    <text evidence="7">The sequence shown here is derived from an EMBL/GenBank/DDBJ whole genome shotgun (WGS) entry which is preliminary data.</text>
</comment>
<comment type="subcellular location">
    <subcellularLocation>
        <location evidence="1">Cell membrane</location>
        <topology evidence="1">Multi-pass membrane protein</topology>
    </subcellularLocation>
</comment>
<name>A0ABU2B6W6_9CORY</name>
<keyword evidence="4 6" id="KW-1133">Transmembrane helix</keyword>
<protein>
    <submittedName>
        <fullName evidence="7">Threonine/homoserine/homoserine lactone efflux protein</fullName>
    </submittedName>
</protein>
<evidence type="ECO:0000313" key="7">
    <source>
        <dbReference type="EMBL" id="MDR7354353.1"/>
    </source>
</evidence>
<evidence type="ECO:0000256" key="4">
    <source>
        <dbReference type="ARBA" id="ARBA00022989"/>
    </source>
</evidence>
<dbReference type="Proteomes" id="UP001183619">
    <property type="component" value="Unassembled WGS sequence"/>
</dbReference>
<dbReference type="InterPro" id="IPR001123">
    <property type="entry name" value="LeuE-type"/>
</dbReference>
<gene>
    <name evidence="7" type="ORF">J2S37_000891</name>
</gene>
<evidence type="ECO:0000256" key="3">
    <source>
        <dbReference type="ARBA" id="ARBA00022692"/>
    </source>
</evidence>
<keyword evidence="8" id="KW-1185">Reference proteome</keyword>
<sequence length="74" mass="7563">MTLAAFGALAAVWAAAIALPGPDVFQIIRIASKNTRAGVYCALGIMLGNTLWIASSLAGLATVFAAFPALMLII</sequence>
<evidence type="ECO:0000256" key="6">
    <source>
        <dbReference type="SAM" id="Phobius"/>
    </source>
</evidence>
<proteinExistence type="predicted"/>
<accession>A0ABU2B6W6</accession>
<evidence type="ECO:0000256" key="2">
    <source>
        <dbReference type="ARBA" id="ARBA00022475"/>
    </source>
</evidence>